<dbReference type="InterPro" id="IPR013216">
    <property type="entry name" value="Methyltransf_11"/>
</dbReference>
<protein>
    <recommendedName>
        <fullName evidence="1">Methyltransferase type 11 domain-containing protein</fullName>
    </recommendedName>
</protein>
<dbReference type="InterPro" id="IPR029063">
    <property type="entry name" value="SAM-dependent_MTases_sf"/>
</dbReference>
<dbReference type="GO" id="GO:0008757">
    <property type="term" value="F:S-adenosylmethionine-dependent methyltransferase activity"/>
    <property type="evidence" value="ECO:0007669"/>
    <property type="project" value="InterPro"/>
</dbReference>
<organism evidence="2">
    <name type="scientific">marine sediment metagenome</name>
    <dbReference type="NCBI Taxonomy" id="412755"/>
    <lineage>
        <taxon>unclassified sequences</taxon>
        <taxon>metagenomes</taxon>
        <taxon>ecological metagenomes</taxon>
    </lineage>
</organism>
<dbReference type="Pfam" id="PF08241">
    <property type="entry name" value="Methyltransf_11"/>
    <property type="match status" value="1"/>
</dbReference>
<dbReference type="Gene3D" id="3.40.50.150">
    <property type="entry name" value="Vaccinia Virus protein VP39"/>
    <property type="match status" value="1"/>
</dbReference>
<evidence type="ECO:0000313" key="2">
    <source>
        <dbReference type="EMBL" id="KKL47986.1"/>
    </source>
</evidence>
<dbReference type="SUPFAM" id="SSF53335">
    <property type="entry name" value="S-adenosyl-L-methionine-dependent methyltransferases"/>
    <property type="match status" value="1"/>
</dbReference>
<proteinExistence type="predicted"/>
<feature type="domain" description="Methyltransferase type 11" evidence="1">
    <location>
        <begin position="4"/>
        <end position="49"/>
    </location>
</feature>
<name>A0A0F9D2M7_9ZZZZ</name>
<comment type="caution">
    <text evidence="2">The sequence shown here is derived from an EMBL/GenBank/DDBJ whole genome shotgun (WGS) entry which is preliminary data.</text>
</comment>
<sequence>ANLNINPLPFKDEYFQAIHCGEIIEHLFDPDYLLDELYRVLKKNGILVITSPNLASWHGRIELLLGYQPYAHEVSLRYNVGRIKRRVLEGATGHIRSHTKKSLEELLRIHSFEVLALQGSSESSGFLPFPLNLIDRVFSFSPSFSDILIATARKE</sequence>
<accession>A0A0F9D2M7</accession>
<dbReference type="EMBL" id="LAZR01033470">
    <property type="protein sequence ID" value="KKL47986.1"/>
    <property type="molecule type" value="Genomic_DNA"/>
</dbReference>
<feature type="non-terminal residue" evidence="2">
    <location>
        <position position="1"/>
    </location>
</feature>
<evidence type="ECO:0000259" key="1">
    <source>
        <dbReference type="Pfam" id="PF08241"/>
    </source>
</evidence>
<dbReference type="AlphaFoldDB" id="A0A0F9D2M7"/>
<reference evidence="2" key="1">
    <citation type="journal article" date="2015" name="Nature">
        <title>Complex archaea that bridge the gap between prokaryotes and eukaryotes.</title>
        <authorList>
            <person name="Spang A."/>
            <person name="Saw J.H."/>
            <person name="Jorgensen S.L."/>
            <person name="Zaremba-Niedzwiedzka K."/>
            <person name="Martijn J."/>
            <person name="Lind A.E."/>
            <person name="van Eijk R."/>
            <person name="Schleper C."/>
            <person name="Guy L."/>
            <person name="Ettema T.J."/>
        </authorList>
    </citation>
    <scope>NUCLEOTIDE SEQUENCE</scope>
</reference>
<gene>
    <name evidence="2" type="ORF">LCGC14_2330040</name>
</gene>